<protein>
    <recommendedName>
        <fullName evidence="2">Nudix hydrolase domain-containing protein</fullName>
    </recommendedName>
</protein>
<dbReference type="Gene3D" id="3.90.79.10">
    <property type="entry name" value="Nucleoside Triphosphate Pyrophosphohydrolase"/>
    <property type="match status" value="1"/>
</dbReference>
<dbReference type="GO" id="GO:0016787">
    <property type="term" value="F:hydrolase activity"/>
    <property type="evidence" value="ECO:0007669"/>
    <property type="project" value="UniProtKB-KW"/>
</dbReference>
<dbReference type="SUPFAM" id="SSF55811">
    <property type="entry name" value="Nudix"/>
    <property type="match status" value="1"/>
</dbReference>
<dbReference type="CDD" id="cd04690">
    <property type="entry name" value="NUDIX_Hydrolase"/>
    <property type="match status" value="1"/>
</dbReference>
<comment type="caution">
    <text evidence="3">The sequence shown here is derived from an EMBL/GenBank/DDBJ whole genome shotgun (WGS) entry which is preliminary data.</text>
</comment>
<evidence type="ECO:0000259" key="2">
    <source>
        <dbReference type="PROSITE" id="PS51462"/>
    </source>
</evidence>
<evidence type="ECO:0000256" key="1">
    <source>
        <dbReference type="ARBA" id="ARBA00022801"/>
    </source>
</evidence>
<dbReference type="InterPro" id="IPR000086">
    <property type="entry name" value="NUDIX_hydrolase_dom"/>
</dbReference>
<reference evidence="3 4" key="1">
    <citation type="journal article" date="2016" name="Nat. Commun.">
        <title>Thousands of microbial genomes shed light on interconnected biogeochemical processes in an aquifer system.</title>
        <authorList>
            <person name="Anantharaman K."/>
            <person name="Brown C.T."/>
            <person name="Hug L.A."/>
            <person name="Sharon I."/>
            <person name="Castelle C.J."/>
            <person name="Probst A.J."/>
            <person name="Thomas B.C."/>
            <person name="Singh A."/>
            <person name="Wilkins M.J."/>
            <person name="Karaoz U."/>
            <person name="Brodie E.L."/>
            <person name="Williams K.H."/>
            <person name="Hubbard S.S."/>
            <person name="Banfield J.F."/>
        </authorList>
    </citation>
    <scope>NUCLEOTIDE SEQUENCE [LARGE SCALE GENOMIC DNA]</scope>
</reference>
<dbReference type="Proteomes" id="UP000176336">
    <property type="component" value="Unassembled WGS sequence"/>
</dbReference>
<dbReference type="EMBL" id="MFCR01000002">
    <property type="protein sequence ID" value="OGE19644.1"/>
    <property type="molecule type" value="Genomic_DNA"/>
</dbReference>
<keyword evidence="1" id="KW-0378">Hydrolase</keyword>
<accession>A0A1F5ITC7</accession>
<organism evidence="3 4">
    <name type="scientific">Candidatus Daviesbacteria bacterium RIFCSPHIGHO2_01_FULL_41_23</name>
    <dbReference type="NCBI Taxonomy" id="1797764"/>
    <lineage>
        <taxon>Bacteria</taxon>
        <taxon>Candidatus Daviesiibacteriota</taxon>
    </lineage>
</organism>
<proteinExistence type="predicted"/>
<dbReference type="Pfam" id="PF00293">
    <property type="entry name" value="NUDIX"/>
    <property type="match status" value="1"/>
</dbReference>
<evidence type="ECO:0000313" key="4">
    <source>
        <dbReference type="Proteomes" id="UP000176336"/>
    </source>
</evidence>
<dbReference type="PROSITE" id="PS51462">
    <property type="entry name" value="NUDIX"/>
    <property type="match status" value="1"/>
</dbReference>
<dbReference type="InterPro" id="IPR015797">
    <property type="entry name" value="NUDIX_hydrolase-like_dom_sf"/>
</dbReference>
<sequence>MRTIRKVALAIFKGGKLLQVRTKSQEKVFFTLGGKIEERESEIDCLKRETKEEIGCEIDEQSIKFLTEFEDVAHGKNGAMLNIKMYGGKLIGEPKPSSEVVEIGYFDTNSDKKNLSTIAQRTIFPWLKEQGYIN</sequence>
<dbReference type="InterPro" id="IPR020084">
    <property type="entry name" value="NUDIX_hydrolase_CS"/>
</dbReference>
<gene>
    <name evidence="3" type="ORF">A2871_03195</name>
</gene>
<evidence type="ECO:0000313" key="3">
    <source>
        <dbReference type="EMBL" id="OGE19644.1"/>
    </source>
</evidence>
<feature type="domain" description="Nudix hydrolase" evidence="2">
    <location>
        <begin position="2"/>
        <end position="129"/>
    </location>
</feature>
<dbReference type="AlphaFoldDB" id="A0A1F5ITC7"/>
<dbReference type="PROSITE" id="PS00893">
    <property type="entry name" value="NUDIX_BOX"/>
    <property type="match status" value="1"/>
</dbReference>
<name>A0A1F5ITC7_9BACT</name>